<dbReference type="Gene3D" id="3.40.710.10">
    <property type="entry name" value="DD-peptidase/beta-lactamase superfamily"/>
    <property type="match status" value="1"/>
</dbReference>
<comment type="caution">
    <text evidence="3">The sequence shown here is derived from an EMBL/GenBank/DDBJ whole genome shotgun (WGS) entry which is preliminary data.</text>
</comment>
<dbReference type="EMBL" id="JAWXVI010000004">
    <property type="protein sequence ID" value="MDX6189068.1"/>
    <property type="molecule type" value="Genomic_DNA"/>
</dbReference>
<dbReference type="PROSITE" id="PS50293">
    <property type="entry name" value="TPR_REGION"/>
    <property type="match status" value="1"/>
</dbReference>
<dbReference type="InterPro" id="IPR019734">
    <property type="entry name" value="TPR_rpt"/>
</dbReference>
<dbReference type="Gene3D" id="1.25.40.10">
    <property type="entry name" value="Tetratricopeptide repeat domain"/>
    <property type="match status" value="1"/>
</dbReference>
<dbReference type="GO" id="GO:0016787">
    <property type="term" value="F:hydrolase activity"/>
    <property type="evidence" value="ECO:0007669"/>
    <property type="project" value="UniProtKB-KW"/>
</dbReference>
<reference evidence="3 4" key="1">
    <citation type="submission" date="2023-11" db="EMBL/GenBank/DDBJ databases">
        <title>Unpublished Manusciprt.</title>
        <authorList>
            <person name="Saticioglu I.B."/>
            <person name="Ay H."/>
            <person name="Ajmi N."/>
            <person name="Altun S."/>
            <person name="Duman M."/>
        </authorList>
    </citation>
    <scope>NUCLEOTIDE SEQUENCE [LARGE SCALE GENOMIC DNA]</scope>
    <source>
        <strain evidence="3 4">Fl-318</strain>
    </source>
</reference>
<evidence type="ECO:0000256" key="1">
    <source>
        <dbReference type="PROSITE-ProRule" id="PRU00339"/>
    </source>
</evidence>
<dbReference type="PROSITE" id="PS50005">
    <property type="entry name" value="TPR"/>
    <property type="match status" value="1"/>
</dbReference>
<sequence>MRRTIYIFLLVLSCALSFGQKKENTDETTNKISALNSLKASITSLMAQHNLKGLSVPVFENYKIIWTSEWGIKAADSPEKINANTAFSTASISKPITAIVCAILEEKGLINLDDPISNYLKRWKLPENDFTKSSNVTWKQLLSHTAGTSQGGFEDYYQGDSIPTIVESLQGKLLPRSKKEIEFLFKPGTNWEYSGGGYVILQCALEDHLGKPLAQIVKEQLLDPLKLQNSTMIQPNEDGFLTNIAKVHNSKGEIIKTGIPITPQVAPSGLWSTPTDLATIAIEMQKALLGKGNTVISTTVAQKVTQIVTLNGPRGWSYGWQRSLGWGNLDWFTHDGSNTGVGGELLATMKKGNGIAILANGDKPNRYPLMSYITKEVINKLNWTIPVDEQTTKETPFALRNAIKGYYTEILYGYNRLGTTKIFEENKKLYLYSPFFKENFDTEKSSMYYLGNNTFKVDNYPNNIQFNLNNKNELTGITISRQGDTVQKLELTLDEIRTPQTRMIEIFDNSKFETAVVAFKKLRQKYPDFNFEEAINNLGYSVYNKKQTALSIQLFSLNCSEYPQSANVYDSLGEIYELTGKLELAKQNYKKSLELNPKNNNAKQMIAKINTLMNP</sequence>
<feature type="repeat" description="TPR" evidence="1">
    <location>
        <begin position="566"/>
        <end position="599"/>
    </location>
</feature>
<dbReference type="InterPro" id="IPR001466">
    <property type="entry name" value="Beta-lactam-related"/>
</dbReference>
<dbReference type="RefSeq" id="WP_230001848.1">
    <property type="nucleotide sequence ID" value="NZ_CP087134.1"/>
</dbReference>
<dbReference type="Pfam" id="PF13181">
    <property type="entry name" value="TPR_8"/>
    <property type="match status" value="1"/>
</dbReference>
<keyword evidence="3" id="KW-0378">Hydrolase</keyword>
<dbReference type="Pfam" id="PF00144">
    <property type="entry name" value="Beta-lactamase"/>
    <property type="match status" value="1"/>
</dbReference>
<dbReference type="InterPro" id="IPR012338">
    <property type="entry name" value="Beta-lactam/transpept-like"/>
</dbReference>
<gene>
    <name evidence="3" type="ORF">SGQ83_06905</name>
</gene>
<name>A0ABU4R907_9FLAO</name>
<dbReference type="PANTHER" id="PTHR46825:SF12">
    <property type="entry name" value="PENICILLIN-BINDING PROTEIN 4"/>
    <property type="match status" value="1"/>
</dbReference>
<dbReference type="PANTHER" id="PTHR46825">
    <property type="entry name" value="D-ALANYL-D-ALANINE-CARBOXYPEPTIDASE/ENDOPEPTIDASE AMPH"/>
    <property type="match status" value="1"/>
</dbReference>
<dbReference type="InterPro" id="IPR050491">
    <property type="entry name" value="AmpC-like"/>
</dbReference>
<keyword evidence="4" id="KW-1185">Reference proteome</keyword>
<keyword evidence="1" id="KW-0802">TPR repeat</keyword>
<dbReference type="SUPFAM" id="SSF56601">
    <property type="entry name" value="beta-lactamase/transpeptidase-like"/>
    <property type="match status" value="1"/>
</dbReference>
<dbReference type="SUPFAM" id="SSF48452">
    <property type="entry name" value="TPR-like"/>
    <property type="match status" value="1"/>
</dbReference>
<protein>
    <submittedName>
        <fullName evidence="3">Serine hydrolase</fullName>
    </submittedName>
</protein>
<evidence type="ECO:0000259" key="2">
    <source>
        <dbReference type="Pfam" id="PF00144"/>
    </source>
</evidence>
<accession>A0ABU4R907</accession>
<dbReference type="SMART" id="SM00028">
    <property type="entry name" value="TPR"/>
    <property type="match status" value="1"/>
</dbReference>
<feature type="domain" description="Beta-lactamase-related" evidence="2">
    <location>
        <begin position="40"/>
        <end position="367"/>
    </location>
</feature>
<dbReference type="Proteomes" id="UP001273350">
    <property type="component" value="Unassembled WGS sequence"/>
</dbReference>
<evidence type="ECO:0000313" key="4">
    <source>
        <dbReference type="Proteomes" id="UP001273350"/>
    </source>
</evidence>
<dbReference type="InterPro" id="IPR011990">
    <property type="entry name" value="TPR-like_helical_dom_sf"/>
</dbReference>
<organism evidence="3 4">
    <name type="scientific">Flavobacterium cupriresistens</name>
    <dbReference type="NCBI Taxonomy" id="2893885"/>
    <lineage>
        <taxon>Bacteria</taxon>
        <taxon>Pseudomonadati</taxon>
        <taxon>Bacteroidota</taxon>
        <taxon>Flavobacteriia</taxon>
        <taxon>Flavobacteriales</taxon>
        <taxon>Flavobacteriaceae</taxon>
        <taxon>Flavobacterium</taxon>
    </lineage>
</organism>
<evidence type="ECO:0000313" key="3">
    <source>
        <dbReference type="EMBL" id="MDX6189068.1"/>
    </source>
</evidence>
<proteinExistence type="predicted"/>